<sequence length="73" mass="8500">MRAMQYEDDFHGHRDGIFFAIIWCEFCAELQFGAAAKIPAFEGASKWDVLHQESSHSLYFWRILEYVVVRGNG</sequence>
<keyword evidence="2" id="KW-1185">Reference proteome</keyword>
<dbReference type="Proteomes" id="UP000252519">
    <property type="component" value="Unassembled WGS sequence"/>
</dbReference>
<dbReference type="EMBL" id="JOJR01000042">
    <property type="protein sequence ID" value="RCN48791.1"/>
    <property type="molecule type" value="Genomic_DNA"/>
</dbReference>
<dbReference type="AlphaFoldDB" id="A0A368GWS3"/>
<evidence type="ECO:0000313" key="2">
    <source>
        <dbReference type="Proteomes" id="UP000252519"/>
    </source>
</evidence>
<gene>
    <name evidence="1" type="ORF">ANCCAN_05074</name>
</gene>
<accession>A0A368GWS3</accession>
<organism evidence="1 2">
    <name type="scientific">Ancylostoma caninum</name>
    <name type="common">Dog hookworm</name>
    <dbReference type="NCBI Taxonomy" id="29170"/>
    <lineage>
        <taxon>Eukaryota</taxon>
        <taxon>Metazoa</taxon>
        <taxon>Ecdysozoa</taxon>
        <taxon>Nematoda</taxon>
        <taxon>Chromadorea</taxon>
        <taxon>Rhabditida</taxon>
        <taxon>Rhabditina</taxon>
        <taxon>Rhabditomorpha</taxon>
        <taxon>Strongyloidea</taxon>
        <taxon>Ancylostomatidae</taxon>
        <taxon>Ancylostomatinae</taxon>
        <taxon>Ancylostoma</taxon>
    </lineage>
</organism>
<reference evidence="1 2" key="1">
    <citation type="submission" date="2014-10" db="EMBL/GenBank/DDBJ databases">
        <title>Draft genome of the hookworm Ancylostoma caninum.</title>
        <authorList>
            <person name="Mitreva M."/>
        </authorList>
    </citation>
    <scope>NUCLEOTIDE SEQUENCE [LARGE SCALE GENOMIC DNA]</scope>
    <source>
        <strain evidence="1 2">Baltimore</strain>
    </source>
</reference>
<evidence type="ECO:0000313" key="1">
    <source>
        <dbReference type="EMBL" id="RCN48791.1"/>
    </source>
</evidence>
<name>A0A368GWS3_ANCCA</name>
<comment type="caution">
    <text evidence="1">The sequence shown here is derived from an EMBL/GenBank/DDBJ whole genome shotgun (WGS) entry which is preliminary data.</text>
</comment>
<proteinExistence type="predicted"/>
<protein>
    <submittedName>
        <fullName evidence="1">Uncharacterized protein</fullName>
    </submittedName>
</protein>